<keyword evidence="3" id="KW-0949">S-adenosyl-L-methionine</keyword>
<evidence type="ECO:0000259" key="4">
    <source>
        <dbReference type="Pfam" id="PF13649"/>
    </source>
</evidence>
<dbReference type="PANTHER" id="PTHR43464:SF19">
    <property type="entry name" value="UBIQUINONE BIOSYNTHESIS O-METHYLTRANSFERASE, MITOCHONDRIAL"/>
    <property type="match status" value="1"/>
</dbReference>
<dbReference type="InterPro" id="IPR029063">
    <property type="entry name" value="SAM-dependent_MTases_sf"/>
</dbReference>
<keyword evidence="1 5" id="KW-0489">Methyltransferase</keyword>
<dbReference type="Gene3D" id="3.40.50.150">
    <property type="entry name" value="Vaccinia Virus protein VP39"/>
    <property type="match status" value="1"/>
</dbReference>
<reference evidence="5 6" key="1">
    <citation type="submission" date="2023-07" db="EMBL/GenBank/DDBJ databases">
        <title>Sorghum-associated microbial communities from plants grown in Nebraska, USA.</title>
        <authorList>
            <person name="Schachtman D."/>
        </authorList>
    </citation>
    <scope>NUCLEOTIDE SEQUENCE [LARGE SCALE GENOMIC DNA]</scope>
    <source>
        <strain evidence="5 6">DS2154</strain>
    </source>
</reference>
<dbReference type="InterPro" id="IPR041698">
    <property type="entry name" value="Methyltransf_25"/>
</dbReference>
<evidence type="ECO:0000256" key="2">
    <source>
        <dbReference type="ARBA" id="ARBA00022679"/>
    </source>
</evidence>
<keyword evidence="6" id="KW-1185">Reference proteome</keyword>
<dbReference type="Pfam" id="PF13649">
    <property type="entry name" value="Methyltransf_25"/>
    <property type="match status" value="1"/>
</dbReference>
<sequence length="283" mass="30642">MTPLFLRKAAGLLPPPFRRAASGAMLDLMSLPVRLADPERRGDPWQSVHNVGGGDFARAGRETLALLIEHAGLDRDSRVLDIGCGTGRMAMPLAAWLGDGAGYVGFDVSKSAISTCRRTLGARRPDFCFVHADVRNREYRSGGSIAETAFEFPVQDASVDVAFATSVFSHMTLDSISHYLAETRRVLKPGGRFMFTAYALTPERIAAIQQGQGHLDFKPWRDGAMVIDPKSPERAIAHPLASLVAAIRQGGLDLPADVLFGGWLPPTRYGGGQDLFTVRRPAV</sequence>
<dbReference type="PANTHER" id="PTHR43464">
    <property type="entry name" value="METHYLTRANSFERASE"/>
    <property type="match status" value="1"/>
</dbReference>
<dbReference type="SUPFAM" id="SSF53335">
    <property type="entry name" value="S-adenosyl-L-methionine-dependent methyltransferases"/>
    <property type="match status" value="1"/>
</dbReference>
<accession>A0ABU1MZI8</accession>
<evidence type="ECO:0000313" key="6">
    <source>
        <dbReference type="Proteomes" id="UP001262754"/>
    </source>
</evidence>
<dbReference type="GO" id="GO:0008168">
    <property type="term" value="F:methyltransferase activity"/>
    <property type="evidence" value="ECO:0007669"/>
    <property type="project" value="UniProtKB-KW"/>
</dbReference>
<evidence type="ECO:0000313" key="5">
    <source>
        <dbReference type="EMBL" id="MDR6531457.1"/>
    </source>
</evidence>
<protein>
    <submittedName>
        <fullName evidence="5">SAM-dependent methyltransferase</fullName>
    </submittedName>
</protein>
<keyword evidence="2" id="KW-0808">Transferase</keyword>
<name>A0ABU1MZI8_9CAUL</name>
<dbReference type="RefSeq" id="WP_310031382.1">
    <property type="nucleotide sequence ID" value="NZ_JAVDRL010000006.1"/>
</dbReference>
<gene>
    <name evidence="5" type="ORF">J2800_002204</name>
</gene>
<evidence type="ECO:0000256" key="1">
    <source>
        <dbReference type="ARBA" id="ARBA00022603"/>
    </source>
</evidence>
<dbReference type="EMBL" id="JAVDRL010000006">
    <property type="protein sequence ID" value="MDR6531457.1"/>
    <property type="molecule type" value="Genomic_DNA"/>
</dbReference>
<dbReference type="Proteomes" id="UP001262754">
    <property type="component" value="Unassembled WGS sequence"/>
</dbReference>
<dbReference type="CDD" id="cd02440">
    <property type="entry name" value="AdoMet_MTases"/>
    <property type="match status" value="1"/>
</dbReference>
<feature type="domain" description="Methyltransferase" evidence="4">
    <location>
        <begin position="79"/>
        <end position="191"/>
    </location>
</feature>
<comment type="caution">
    <text evidence="5">The sequence shown here is derived from an EMBL/GenBank/DDBJ whole genome shotgun (WGS) entry which is preliminary data.</text>
</comment>
<organism evidence="5 6">
    <name type="scientific">Caulobacter rhizosphaerae</name>
    <dbReference type="NCBI Taxonomy" id="2010972"/>
    <lineage>
        <taxon>Bacteria</taxon>
        <taxon>Pseudomonadati</taxon>
        <taxon>Pseudomonadota</taxon>
        <taxon>Alphaproteobacteria</taxon>
        <taxon>Caulobacterales</taxon>
        <taxon>Caulobacteraceae</taxon>
        <taxon>Caulobacter</taxon>
    </lineage>
</organism>
<dbReference type="GO" id="GO:0032259">
    <property type="term" value="P:methylation"/>
    <property type="evidence" value="ECO:0007669"/>
    <property type="project" value="UniProtKB-KW"/>
</dbReference>
<proteinExistence type="predicted"/>
<evidence type="ECO:0000256" key="3">
    <source>
        <dbReference type="ARBA" id="ARBA00022691"/>
    </source>
</evidence>